<sequence>MDAQDQLLGLPDTFRFTEALQHMNERKFRALLASMAIVKISRGLYRKADVSGDEDLIQIAARSPQATLALRSALARHGLIDDIPAEIDIAIPRGAWTPIITTPVRWHHFAAETFDIGRQSMDLGNGQQIGIFSAQRSIIDAFRLRQFEGEDMATAALKEWLRQGGQPSELLGMTRAFPAARRAIQSTMSILL</sequence>
<reference evidence="1 2" key="1">
    <citation type="submission" date="2016-12" db="EMBL/GenBank/DDBJ databases">
        <title>The new phylogeny of genus Mycobacterium.</title>
        <authorList>
            <person name="Tortoli E."/>
            <person name="Trovato A."/>
            <person name="Cirillo D.M."/>
        </authorList>
    </citation>
    <scope>NUCLEOTIDE SEQUENCE [LARGE SCALE GENOMIC DNA]</scope>
    <source>
        <strain evidence="1 2">CCUG 66554</strain>
    </source>
</reference>
<evidence type="ECO:0008006" key="3">
    <source>
        <dbReference type="Google" id="ProtNLM"/>
    </source>
</evidence>
<dbReference type="OrthoDB" id="9789781at2"/>
<proteinExistence type="predicted"/>
<dbReference type="EMBL" id="MVII01000058">
    <property type="protein sequence ID" value="ORB47632.1"/>
    <property type="molecule type" value="Genomic_DNA"/>
</dbReference>
<dbReference type="AlphaFoldDB" id="A0A1X0IIZ8"/>
<protein>
    <recommendedName>
        <fullName evidence="3">Transcriptional regulator</fullName>
    </recommendedName>
</protein>
<accession>A0A1X0IIZ8</accession>
<dbReference type="RefSeq" id="WP_083020132.1">
    <property type="nucleotide sequence ID" value="NZ_MVII01000058.1"/>
</dbReference>
<gene>
    <name evidence="1" type="ORF">BST43_25855</name>
</gene>
<evidence type="ECO:0000313" key="1">
    <source>
        <dbReference type="EMBL" id="ORB47632.1"/>
    </source>
</evidence>
<dbReference type="Proteomes" id="UP000192434">
    <property type="component" value="Unassembled WGS sequence"/>
</dbReference>
<organism evidence="1 2">
    <name type="scientific">Mycobacteroides saopaulense</name>
    <dbReference type="NCBI Taxonomy" id="1578165"/>
    <lineage>
        <taxon>Bacteria</taxon>
        <taxon>Bacillati</taxon>
        <taxon>Actinomycetota</taxon>
        <taxon>Actinomycetes</taxon>
        <taxon>Mycobacteriales</taxon>
        <taxon>Mycobacteriaceae</taxon>
        <taxon>Mycobacteroides</taxon>
    </lineage>
</organism>
<evidence type="ECO:0000313" key="2">
    <source>
        <dbReference type="Proteomes" id="UP000192434"/>
    </source>
</evidence>
<comment type="caution">
    <text evidence="1">The sequence shown here is derived from an EMBL/GenBank/DDBJ whole genome shotgun (WGS) entry which is preliminary data.</text>
</comment>
<name>A0A1X0IIZ8_9MYCO</name>